<dbReference type="SMART" id="SM00289">
    <property type="entry name" value="WR1"/>
    <property type="match status" value="6"/>
</dbReference>
<name>A0A3P6TVK5_LITSI</name>
<evidence type="ECO:0000313" key="1">
    <source>
        <dbReference type="EMBL" id="VDK70034.1"/>
    </source>
</evidence>
<dbReference type="OMA" id="NYALGPC"/>
<dbReference type="PANTHER" id="PTHR34150:SF7">
    <property type="entry name" value="PROTEIN CBG10108"/>
    <property type="match status" value="1"/>
</dbReference>
<gene>
    <name evidence="1" type="ORF">NLS_LOCUS959</name>
</gene>
<evidence type="ECO:0000313" key="2">
    <source>
        <dbReference type="Proteomes" id="UP000277928"/>
    </source>
</evidence>
<accession>A0A3P6TVK5</accession>
<keyword evidence="2" id="KW-1185">Reference proteome</keyword>
<evidence type="ECO:0008006" key="3">
    <source>
        <dbReference type="Google" id="ProtNLM"/>
    </source>
</evidence>
<dbReference type="InterPro" id="IPR006150">
    <property type="entry name" value="Cys_repeat_1"/>
</dbReference>
<proteinExistence type="predicted"/>
<dbReference type="Proteomes" id="UP000277928">
    <property type="component" value="Unassembled WGS sequence"/>
</dbReference>
<sequence length="509" mass="52897">MNSAPTLAEVDNRIDHYAQASPSALGSIACTFVQCSQNNPCHRGTCNNGYCCTSSTGTSFANHPYAAPSLYQQQSFHTSQFPFSMSNQMQSAYNPVAFHGCANGGSPVGTCINMRCARGYLCSPGNICCPSNDYGTVISSTANPMKNPFLCADGTQAAGACILGQCGSSFTCINGLCCNISSNTPRCLDGSPSAGACILGQCGAGFVCTTGNLCCLTNTIPNIIPGTCPNNAPAIGTCINGLCPTGHACVNGQCCPQTGNTTFRCSNLNYALGPCVAGQCPDGGFQCDSTTNSCCPLTGPVGPCIEPGDQCPAGNRCFKEGATPLCFKECGGRGTIFSSPADGACPVGTALIFGSCCALRARLYSPIQTSFLSERHVDYNSWSTSSETRLCPDHTGPISACINGQCGHGYHCYNNVCCPPQYTSMMLPVLSGTLRSIGGPCEFTQQCVSFMEGLSVCELGTCRCLPGAQLSGSICVRSFSILLNDAGRSSRNSIPVNEPDRVAMIVKPQ</sequence>
<dbReference type="PANTHER" id="PTHR34150">
    <property type="entry name" value="PROTEIN CBG08832-RELATED"/>
    <property type="match status" value="1"/>
</dbReference>
<organism evidence="1 2">
    <name type="scientific">Litomosoides sigmodontis</name>
    <name type="common">Filarial nematode worm</name>
    <dbReference type="NCBI Taxonomy" id="42156"/>
    <lineage>
        <taxon>Eukaryota</taxon>
        <taxon>Metazoa</taxon>
        <taxon>Ecdysozoa</taxon>
        <taxon>Nematoda</taxon>
        <taxon>Chromadorea</taxon>
        <taxon>Rhabditida</taxon>
        <taxon>Spirurina</taxon>
        <taxon>Spiruromorpha</taxon>
        <taxon>Filarioidea</taxon>
        <taxon>Onchocercidae</taxon>
        <taxon>Litomosoides</taxon>
    </lineage>
</organism>
<protein>
    <recommendedName>
        <fullName evidence="3">CC domain-containing protein</fullName>
    </recommendedName>
</protein>
<dbReference type="STRING" id="42156.A0A3P6TVK5"/>
<dbReference type="EMBL" id="UYRX01000029">
    <property type="protein sequence ID" value="VDK70034.1"/>
    <property type="molecule type" value="Genomic_DNA"/>
</dbReference>
<dbReference type="OrthoDB" id="5791889at2759"/>
<dbReference type="AlphaFoldDB" id="A0A3P6TVK5"/>
<reference evidence="1 2" key="1">
    <citation type="submission" date="2018-08" db="EMBL/GenBank/DDBJ databases">
        <authorList>
            <person name="Laetsch R D."/>
            <person name="Stevens L."/>
            <person name="Kumar S."/>
            <person name="Blaxter L. M."/>
        </authorList>
    </citation>
    <scope>NUCLEOTIDE SEQUENCE [LARGE SCALE GENOMIC DNA]</scope>
</reference>